<organism evidence="1">
    <name type="scientific">marine metagenome</name>
    <dbReference type="NCBI Taxonomy" id="408172"/>
    <lineage>
        <taxon>unclassified sequences</taxon>
        <taxon>metagenomes</taxon>
        <taxon>ecological metagenomes</taxon>
    </lineage>
</organism>
<dbReference type="EMBL" id="UINC01001048">
    <property type="protein sequence ID" value="SUZ68929.1"/>
    <property type="molecule type" value="Genomic_DNA"/>
</dbReference>
<reference evidence="1" key="1">
    <citation type="submission" date="2018-05" db="EMBL/GenBank/DDBJ databases">
        <authorList>
            <person name="Lanie J.A."/>
            <person name="Ng W.-L."/>
            <person name="Kazmierczak K.M."/>
            <person name="Andrzejewski T.M."/>
            <person name="Davidsen T.M."/>
            <person name="Wayne K.J."/>
            <person name="Tettelin H."/>
            <person name="Glass J.I."/>
            <person name="Rusch D."/>
            <person name="Podicherti R."/>
            <person name="Tsui H.-C.T."/>
            <person name="Winkler M.E."/>
        </authorList>
    </citation>
    <scope>NUCLEOTIDE SEQUENCE</scope>
</reference>
<evidence type="ECO:0000313" key="1">
    <source>
        <dbReference type="EMBL" id="SUZ68929.1"/>
    </source>
</evidence>
<protein>
    <submittedName>
        <fullName evidence="1">Uncharacterized protein</fullName>
    </submittedName>
</protein>
<sequence length="400" mass="45719">MFSRLMNKQFFVVFLVLLLQAASCTSSKTIQYENIPLQRAQIELAAEQLLDIGILIFDPNLPKEEQELIFPEVRKAEARYMPYHLKTTLEDTGFWGGIWVLPEKSEAMDLIVSGRVEISNGLKVAVRIGVWDITGKEWINKVYETTVSQSAYSKRRDHTQDPYQNLYNKISNDLLEIKNSLSLAELQRISEIGDLRFAAELIPGVYEDYLEKDSKDIISAKRLPSENDTMMERIRSVKEREFILVDTLNEYYAKLYQDISGPYENWRKLSREEILTYEELRRSARTRKLLGAAAILGAVIYDGDSQASSTMKQVAVYGGMEAVKSGMGKTAEAKVHKESLKELGESFDIQAQPLIIEIEGQTLRLTGTAKEKFLEWRKLLRQIYNEETGFSISDTIEPQG</sequence>
<proteinExistence type="predicted"/>
<dbReference type="AlphaFoldDB" id="A0A381PSC9"/>
<gene>
    <name evidence="1" type="ORF">METZ01_LOCUS21783</name>
</gene>
<accession>A0A381PSC9</accession>
<name>A0A381PSC9_9ZZZZ</name>